<feature type="domain" description="Exonuclease" evidence="5">
    <location>
        <begin position="12"/>
        <end position="185"/>
    </location>
</feature>
<evidence type="ECO:0000256" key="1">
    <source>
        <dbReference type="ARBA" id="ARBA00009921"/>
    </source>
</evidence>
<sequence length="186" mass="21783">MSNIVNNTPETRLIWFDGEMTGLELHQRLVEIACVITEADLTFVASFGPIAIHQNKEIMDNMNDWCKKTFKKNGLLELINESKETEESIDNQLKEFLDTHTPFAKCPLAGNSVGMDRMFINKYLPKTAEHLHYRTIDVSTIKELCKRWHPEIYEKMPEKKMAHRSIDDIYESIDELKYYRSALFIH</sequence>
<dbReference type="SMART" id="SM00479">
    <property type="entry name" value="EXOIII"/>
    <property type="match status" value="1"/>
</dbReference>
<accession>A0A811K654</accession>
<evidence type="ECO:0000313" key="7">
    <source>
        <dbReference type="Proteomes" id="UP000614601"/>
    </source>
</evidence>
<dbReference type="EMBL" id="CAJFDH010000002">
    <property type="protein sequence ID" value="CAD5211256.1"/>
    <property type="molecule type" value="Genomic_DNA"/>
</dbReference>
<evidence type="ECO:0000256" key="2">
    <source>
        <dbReference type="ARBA" id="ARBA00022722"/>
    </source>
</evidence>
<dbReference type="Pfam" id="PF00929">
    <property type="entry name" value="RNase_T"/>
    <property type="match status" value="1"/>
</dbReference>
<dbReference type="NCBIfam" id="NF003765">
    <property type="entry name" value="PRK05359.1"/>
    <property type="match status" value="1"/>
</dbReference>
<dbReference type="GO" id="GO:0005739">
    <property type="term" value="C:mitochondrion"/>
    <property type="evidence" value="ECO:0007669"/>
    <property type="project" value="TreeGrafter"/>
</dbReference>
<dbReference type="AlphaFoldDB" id="A0A811K654"/>
<dbReference type="PANTHER" id="PTHR11046:SF0">
    <property type="entry name" value="OLIGORIBONUCLEASE, MITOCHONDRIAL"/>
    <property type="match status" value="1"/>
</dbReference>
<proteinExistence type="inferred from homology"/>
<evidence type="ECO:0000256" key="4">
    <source>
        <dbReference type="ARBA" id="ARBA00022839"/>
    </source>
</evidence>
<dbReference type="InterPro" id="IPR013520">
    <property type="entry name" value="Ribonucl_H"/>
</dbReference>
<dbReference type="Gene3D" id="3.30.420.10">
    <property type="entry name" value="Ribonuclease H-like superfamily/Ribonuclease H"/>
    <property type="match status" value="1"/>
</dbReference>
<dbReference type="InterPro" id="IPR022894">
    <property type="entry name" value="Oligoribonuclease"/>
</dbReference>
<dbReference type="GO" id="GO:0003676">
    <property type="term" value="F:nucleic acid binding"/>
    <property type="evidence" value="ECO:0007669"/>
    <property type="project" value="InterPro"/>
</dbReference>
<dbReference type="PANTHER" id="PTHR11046">
    <property type="entry name" value="OLIGORIBONUCLEASE, MITOCHONDRIAL"/>
    <property type="match status" value="1"/>
</dbReference>
<evidence type="ECO:0000256" key="3">
    <source>
        <dbReference type="ARBA" id="ARBA00022801"/>
    </source>
</evidence>
<comment type="caution">
    <text evidence="6">The sequence shown here is derived from an EMBL/GenBank/DDBJ whole genome shotgun (WGS) entry which is preliminary data.</text>
</comment>
<dbReference type="EMBL" id="CAJFCW020000002">
    <property type="protein sequence ID" value="CAG9093027.1"/>
    <property type="molecule type" value="Genomic_DNA"/>
</dbReference>
<dbReference type="SUPFAM" id="SSF53098">
    <property type="entry name" value="Ribonuclease H-like"/>
    <property type="match status" value="1"/>
</dbReference>
<reference evidence="6" key="1">
    <citation type="submission" date="2020-09" db="EMBL/GenBank/DDBJ databases">
        <authorList>
            <person name="Kikuchi T."/>
        </authorList>
    </citation>
    <scope>NUCLEOTIDE SEQUENCE</scope>
    <source>
        <strain evidence="6">SH1</strain>
    </source>
</reference>
<keyword evidence="7" id="KW-1185">Reference proteome</keyword>
<dbReference type="Proteomes" id="UP000614601">
    <property type="component" value="Unassembled WGS sequence"/>
</dbReference>
<keyword evidence="3" id="KW-0378">Hydrolase</keyword>
<evidence type="ECO:0000313" key="6">
    <source>
        <dbReference type="EMBL" id="CAD5211256.1"/>
    </source>
</evidence>
<dbReference type="OrthoDB" id="270189at2759"/>
<dbReference type="GO" id="GO:0000175">
    <property type="term" value="F:3'-5'-RNA exonuclease activity"/>
    <property type="evidence" value="ECO:0007669"/>
    <property type="project" value="InterPro"/>
</dbReference>
<protein>
    <recommendedName>
        <fullName evidence="5">Exonuclease domain-containing protein</fullName>
    </recommendedName>
</protein>
<comment type="similarity">
    <text evidence="1">Belongs to the oligoribonuclease family.</text>
</comment>
<dbReference type="InterPro" id="IPR012337">
    <property type="entry name" value="RNaseH-like_sf"/>
</dbReference>
<evidence type="ECO:0000259" key="5">
    <source>
        <dbReference type="SMART" id="SM00479"/>
    </source>
</evidence>
<keyword evidence="2" id="KW-0540">Nuclease</keyword>
<dbReference type="InterPro" id="IPR036397">
    <property type="entry name" value="RNaseH_sf"/>
</dbReference>
<dbReference type="Proteomes" id="UP000783686">
    <property type="component" value="Unassembled WGS sequence"/>
</dbReference>
<name>A0A811K654_9BILA</name>
<dbReference type="CDD" id="cd06135">
    <property type="entry name" value="Orn"/>
    <property type="match status" value="1"/>
</dbReference>
<gene>
    <name evidence="6" type="ORF">BOKJ2_LOCUS3603</name>
</gene>
<keyword evidence="4" id="KW-0269">Exonuclease</keyword>
<organism evidence="6 7">
    <name type="scientific">Bursaphelenchus okinawaensis</name>
    <dbReference type="NCBI Taxonomy" id="465554"/>
    <lineage>
        <taxon>Eukaryota</taxon>
        <taxon>Metazoa</taxon>
        <taxon>Ecdysozoa</taxon>
        <taxon>Nematoda</taxon>
        <taxon>Chromadorea</taxon>
        <taxon>Rhabditida</taxon>
        <taxon>Tylenchina</taxon>
        <taxon>Tylenchomorpha</taxon>
        <taxon>Aphelenchoidea</taxon>
        <taxon>Aphelenchoididae</taxon>
        <taxon>Bursaphelenchus</taxon>
    </lineage>
</organism>